<reference evidence="3" key="1">
    <citation type="journal article" date="2013" name="Genome Biol.">
        <title>Draft genome of the mountain pine beetle, Dendroctonus ponderosae Hopkins, a major forest pest.</title>
        <authorList>
            <person name="Keeling C.I."/>
            <person name="Yuen M.M."/>
            <person name="Liao N.Y."/>
            <person name="Docking T.R."/>
            <person name="Chan S.K."/>
            <person name="Taylor G.A."/>
            <person name="Palmquist D.L."/>
            <person name="Jackman S.D."/>
            <person name="Nguyen A."/>
            <person name="Li M."/>
            <person name="Henderson H."/>
            <person name="Janes J.K."/>
            <person name="Zhao Y."/>
            <person name="Pandoh P."/>
            <person name="Moore R."/>
            <person name="Sperling F.A."/>
            <person name="Huber D.P."/>
            <person name="Birol I."/>
            <person name="Jones S.J."/>
            <person name="Bohlmann J."/>
        </authorList>
    </citation>
    <scope>NUCLEOTIDE SEQUENCE</scope>
</reference>
<dbReference type="AlphaFoldDB" id="A0AAR5Q8D8"/>
<evidence type="ECO:0008006" key="4">
    <source>
        <dbReference type="Google" id="ProtNLM"/>
    </source>
</evidence>
<evidence type="ECO:0000313" key="3">
    <source>
        <dbReference type="Proteomes" id="UP000019118"/>
    </source>
</evidence>
<feature type="region of interest" description="Disordered" evidence="1">
    <location>
        <begin position="113"/>
        <end position="135"/>
    </location>
</feature>
<keyword evidence="3" id="KW-1185">Reference proteome</keyword>
<reference evidence="2" key="2">
    <citation type="submission" date="2024-08" db="UniProtKB">
        <authorList>
            <consortium name="EnsemblMetazoa"/>
        </authorList>
    </citation>
    <scope>IDENTIFICATION</scope>
</reference>
<feature type="region of interest" description="Disordered" evidence="1">
    <location>
        <begin position="463"/>
        <end position="508"/>
    </location>
</feature>
<sequence>MLKRKSGSRSEDDVRSQKSHYTNASKIGSVPSRNLELSLEVELDDEVRSIIRNPDKCASALLDVTVIKPKGLEDYTSNTQTLRTEQVKKMIGSMQLNHGDKKLLMEKLFGMGNGEVDRKPAKPKRGASAKETRKKSCLSPKSKHLYKDSLVSLEQGDVRCVTDESNSAVFSMYKQKKPKKAAQEIPNSKLQHIYTTPRTYENLRTMFACQKNEADHDSLKMDAPCLCQNCAIVGVLTDSQKKPFATEAMPHPKDEEEARLRRAARKKSVSFKSLKELASSPHHHDQCEAIYKVLSTRISELEKRLMMQEQRAVPKDYFKKIITKLVTHLSKLTHYTTEEKTLSQRDKDYLAQHSRMKSGAKSSKFHVNPVLVGNSFKIPAEKEYEPKPCSSSEPPRGPSEVLWKWGEEVLLSGRDLKNKVVYLLEETLRNLRKGFEKPQSSHRCEEDIQSIVDELSKNLAETVRMSSARSRDARRSRSKHHANNLCKQRAEHDRKSAKPSMIPRYHNNKRLGPSINVAYINPQLTKWPEESSVSFKIDTSDYDSHRETMTEARKNQYKREFYKVLESTKRADRFKLWQNIWNQAVENRQGKSDTVSIQIPDPKDLLRQKMIHLEYTIGELEHLLLKDDAQC</sequence>
<accession>A0AAR5Q8D8</accession>
<proteinExistence type="predicted"/>
<dbReference type="EnsemblMetazoa" id="XM_019913938.1">
    <property type="protein sequence ID" value="XP_019769497.1"/>
    <property type="gene ID" value="LOC109543977"/>
</dbReference>
<evidence type="ECO:0000256" key="1">
    <source>
        <dbReference type="SAM" id="MobiDB-lite"/>
    </source>
</evidence>
<feature type="compositionally biased region" description="Basic residues" evidence="1">
    <location>
        <begin position="121"/>
        <end position="135"/>
    </location>
</feature>
<dbReference type="GeneID" id="109543977"/>
<name>A0AAR5Q8D8_DENPD</name>
<dbReference type="Proteomes" id="UP000019118">
    <property type="component" value="Unassembled WGS sequence"/>
</dbReference>
<dbReference type="KEGG" id="dpa:109543977"/>
<organism evidence="2 3">
    <name type="scientific">Dendroctonus ponderosae</name>
    <name type="common">Mountain pine beetle</name>
    <dbReference type="NCBI Taxonomy" id="77166"/>
    <lineage>
        <taxon>Eukaryota</taxon>
        <taxon>Metazoa</taxon>
        <taxon>Ecdysozoa</taxon>
        <taxon>Arthropoda</taxon>
        <taxon>Hexapoda</taxon>
        <taxon>Insecta</taxon>
        <taxon>Pterygota</taxon>
        <taxon>Neoptera</taxon>
        <taxon>Endopterygota</taxon>
        <taxon>Coleoptera</taxon>
        <taxon>Polyphaga</taxon>
        <taxon>Cucujiformia</taxon>
        <taxon>Curculionidae</taxon>
        <taxon>Scolytinae</taxon>
        <taxon>Dendroctonus</taxon>
    </lineage>
</organism>
<feature type="region of interest" description="Disordered" evidence="1">
    <location>
        <begin position="1"/>
        <end position="29"/>
    </location>
</feature>
<evidence type="ECO:0000313" key="2">
    <source>
        <dbReference type="EnsemblMetazoa" id="XP_019769497.1"/>
    </source>
</evidence>
<protein>
    <recommendedName>
        <fullName evidence="4">BHLH domain-containing protein</fullName>
    </recommendedName>
</protein>